<keyword evidence="1" id="KW-0677">Repeat</keyword>
<dbReference type="Pfam" id="PF00076">
    <property type="entry name" value="RRM_1"/>
    <property type="match status" value="1"/>
</dbReference>
<name>A0A811VDF6_CERCA</name>
<dbReference type="PANTHER" id="PTHR24012">
    <property type="entry name" value="RNA BINDING PROTEIN"/>
    <property type="match status" value="1"/>
</dbReference>
<keyword evidence="6" id="KW-1185">Reference proteome</keyword>
<evidence type="ECO:0000256" key="1">
    <source>
        <dbReference type="ARBA" id="ARBA00022737"/>
    </source>
</evidence>
<dbReference type="GO" id="GO:0003723">
    <property type="term" value="F:RNA binding"/>
    <property type="evidence" value="ECO:0007669"/>
    <property type="project" value="UniProtKB-UniRule"/>
</dbReference>
<dbReference type="PROSITE" id="PS50102">
    <property type="entry name" value="RRM"/>
    <property type="match status" value="1"/>
</dbReference>
<protein>
    <submittedName>
        <fullName evidence="5">(Mediterranean fruit fly) hypothetical protein</fullName>
    </submittedName>
</protein>
<dbReference type="Proteomes" id="UP000606786">
    <property type="component" value="Unassembled WGS sequence"/>
</dbReference>
<evidence type="ECO:0000256" key="3">
    <source>
        <dbReference type="PROSITE-ProRule" id="PRU00176"/>
    </source>
</evidence>
<accession>A0A811VDF6</accession>
<feature type="domain" description="RRM" evidence="4">
    <location>
        <begin position="37"/>
        <end position="116"/>
    </location>
</feature>
<dbReference type="EMBL" id="CAJHJT010000056">
    <property type="protein sequence ID" value="CAD7012253.1"/>
    <property type="molecule type" value="Genomic_DNA"/>
</dbReference>
<dbReference type="InterPro" id="IPR012677">
    <property type="entry name" value="Nucleotide-bd_a/b_plait_sf"/>
</dbReference>
<dbReference type="CDD" id="cd00590">
    <property type="entry name" value="RRM_SF"/>
    <property type="match status" value="1"/>
</dbReference>
<dbReference type="SUPFAM" id="SSF52047">
    <property type="entry name" value="RNI-like"/>
    <property type="match status" value="1"/>
</dbReference>
<sequence>MMEIDAKNFRPAANIEGNRNFYVRDNKAYTEDNVLVQNIFVYKIPNKVTQESIRNYFHKFGPLLYVRVVQDKKRARRGVPKVAFVNYAKPEHACNVLQKPHHFVNNLRVSVKASDSWNQPEADKAGSTVQMNNDSINIPPGFHMLSMNDDCLEMICNLLMLSDQMRFARVDIMEKRDFLRLAGKNILYLRGNIPYQKKDRVLEFICTSCPNLQRIAFDNTKLRTGDIKNSSVNILGNYEITGKYIKEMLQIEELSINGCNNINLITLQEICIALTKLSSLDIRRYQRVNSQFVAALSTNSKNLEVLKMSAPDVFYEQISLLPQLKHLELLCRIQSPLNQDQLMSSLVTHKRDQLEVLKLSNAALSDQQINSISELKHLERSI</sequence>
<gene>
    <name evidence="5" type="ORF">CCAP1982_LOCUS20349</name>
</gene>
<dbReference type="SUPFAM" id="SSF54928">
    <property type="entry name" value="RNA-binding domain, RBD"/>
    <property type="match status" value="1"/>
</dbReference>
<evidence type="ECO:0000313" key="5">
    <source>
        <dbReference type="EMBL" id="CAD7012253.1"/>
    </source>
</evidence>
<dbReference type="Gene3D" id="3.80.10.10">
    <property type="entry name" value="Ribonuclease Inhibitor"/>
    <property type="match status" value="1"/>
</dbReference>
<comment type="caution">
    <text evidence="5">The sequence shown here is derived from an EMBL/GenBank/DDBJ whole genome shotgun (WGS) entry which is preliminary data.</text>
</comment>
<reference evidence="5" key="1">
    <citation type="submission" date="2020-11" db="EMBL/GenBank/DDBJ databases">
        <authorList>
            <person name="Whitehead M."/>
        </authorList>
    </citation>
    <scope>NUCLEOTIDE SEQUENCE</scope>
    <source>
        <strain evidence="5">EGII</strain>
    </source>
</reference>
<evidence type="ECO:0000256" key="2">
    <source>
        <dbReference type="ARBA" id="ARBA00022884"/>
    </source>
</evidence>
<organism evidence="5 6">
    <name type="scientific">Ceratitis capitata</name>
    <name type="common">Mediterranean fruit fly</name>
    <name type="synonym">Tephritis capitata</name>
    <dbReference type="NCBI Taxonomy" id="7213"/>
    <lineage>
        <taxon>Eukaryota</taxon>
        <taxon>Metazoa</taxon>
        <taxon>Ecdysozoa</taxon>
        <taxon>Arthropoda</taxon>
        <taxon>Hexapoda</taxon>
        <taxon>Insecta</taxon>
        <taxon>Pterygota</taxon>
        <taxon>Neoptera</taxon>
        <taxon>Endopterygota</taxon>
        <taxon>Diptera</taxon>
        <taxon>Brachycera</taxon>
        <taxon>Muscomorpha</taxon>
        <taxon>Tephritoidea</taxon>
        <taxon>Tephritidae</taxon>
        <taxon>Ceratitis</taxon>
        <taxon>Ceratitis</taxon>
    </lineage>
</organism>
<proteinExistence type="predicted"/>
<evidence type="ECO:0000259" key="4">
    <source>
        <dbReference type="PROSITE" id="PS50102"/>
    </source>
</evidence>
<dbReference type="Gene3D" id="3.30.70.330">
    <property type="match status" value="1"/>
</dbReference>
<keyword evidence="2 3" id="KW-0694">RNA-binding</keyword>
<dbReference type="OrthoDB" id="6492012at2759"/>
<dbReference type="InterPro" id="IPR035979">
    <property type="entry name" value="RBD_domain_sf"/>
</dbReference>
<dbReference type="SMART" id="SM00360">
    <property type="entry name" value="RRM"/>
    <property type="match status" value="1"/>
</dbReference>
<evidence type="ECO:0000313" key="6">
    <source>
        <dbReference type="Proteomes" id="UP000606786"/>
    </source>
</evidence>
<dbReference type="InterPro" id="IPR000504">
    <property type="entry name" value="RRM_dom"/>
</dbReference>
<dbReference type="InterPro" id="IPR032675">
    <property type="entry name" value="LRR_dom_sf"/>
</dbReference>
<dbReference type="AlphaFoldDB" id="A0A811VDF6"/>